<dbReference type="AlphaFoldDB" id="A0A0N1ELX6"/>
<evidence type="ECO:0000313" key="4">
    <source>
        <dbReference type="Proteomes" id="UP000037848"/>
    </source>
</evidence>
<gene>
    <name evidence="3" type="ORF">ADS77_10535</name>
</gene>
<protein>
    <recommendedName>
        <fullName evidence="5">Porin</fullName>
    </recommendedName>
</protein>
<dbReference type="RefSeq" id="WP_054205842.1">
    <property type="nucleotide sequence ID" value="NZ_LHPH01000010.1"/>
</dbReference>
<dbReference type="OrthoDB" id="625456at2"/>
<feature type="coiled-coil region" evidence="1">
    <location>
        <begin position="25"/>
        <end position="63"/>
    </location>
</feature>
<organism evidence="3 4">
    <name type="scientific">Pseudoalteromonas porphyrae</name>
    <dbReference type="NCBI Taxonomy" id="187330"/>
    <lineage>
        <taxon>Bacteria</taxon>
        <taxon>Pseudomonadati</taxon>
        <taxon>Pseudomonadota</taxon>
        <taxon>Gammaproteobacteria</taxon>
        <taxon>Alteromonadales</taxon>
        <taxon>Pseudoalteromonadaceae</taxon>
        <taxon>Pseudoalteromonas</taxon>
    </lineage>
</organism>
<feature type="chain" id="PRO_5005870398" description="Porin" evidence="2">
    <location>
        <begin position="23"/>
        <end position="432"/>
    </location>
</feature>
<dbReference type="Proteomes" id="UP000037848">
    <property type="component" value="Unassembled WGS sequence"/>
</dbReference>
<proteinExistence type="predicted"/>
<accession>A0A0N1ELX6</accession>
<dbReference type="PATRIC" id="fig|187330.3.peg.4222"/>
<dbReference type="SUPFAM" id="SSF56935">
    <property type="entry name" value="Porins"/>
    <property type="match status" value="1"/>
</dbReference>
<evidence type="ECO:0000313" key="3">
    <source>
        <dbReference type="EMBL" id="KPH63113.1"/>
    </source>
</evidence>
<comment type="caution">
    <text evidence="3">The sequence shown here is derived from an EMBL/GenBank/DDBJ whole genome shotgun (WGS) entry which is preliminary data.</text>
</comment>
<dbReference type="STRING" id="187330.AMS58_14955"/>
<keyword evidence="1" id="KW-0175">Coiled coil</keyword>
<keyword evidence="2" id="KW-0732">Signal</keyword>
<dbReference type="EMBL" id="LHPH01000010">
    <property type="protein sequence ID" value="KPH63113.1"/>
    <property type="molecule type" value="Genomic_DNA"/>
</dbReference>
<keyword evidence="4" id="KW-1185">Reference proteome</keyword>
<evidence type="ECO:0000256" key="1">
    <source>
        <dbReference type="SAM" id="Coils"/>
    </source>
</evidence>
<sequence>MLKLSQLALATMLGATTSTANASDIDAMQAQLNLLQQQMQQLQQQLAAEKAKQAKVNQQLEEQNITIAKQAENNTEAAQSGVKFGGAIRTNYSHTSYSDGNKNRGGDFDFDIFRLNVSGEVGGVLIGGEIRFFDYMTAIKSAWAGYQFADDWQVQAGITKVPFGNDPYNSHNYFFSTNYYIGLEDDHDLGVIFKRQVADNWQLDLGFFKNDELGGVDGYVEDRSHRYSYDIVGSRPVDEGIYAQPTKELGEYNTFTGRYAYYFDHGEGMTTEVGLSALAGGLHDGQDRAGSYNAWALHLNSTINKWNIQLQHGEYDYNLDETNRIAVGSYAFYDSIAASATTSTFNVAYSVPVQWGPVSNLQFYNDYGMIYNKSDESANTWMNVTGVSVAAGGLFTYFDLVHARNQPFVGGSSAGDSDETERRFNINIGYYF</sequence>
<feature type="signal peptide" evidence="2">
    <location>
        <begin position="1"/>
        <end position="22"/>
    </location>
</feature>
<reference evidence="3 4" key="1">
    <citation type="submission" date="2015-08" db="EMBL/GenBank/DDBJ databases">
        <title>Draft Genome Sequence of Pseudoalteromonas porphyrae UCD-SED14.</title>
        <authorList>
            <person name="Coil D.A."/>
            <person name="Jospin G."/>
            <person name="Lee R.D."/>
            <person name="Eisen J.A."/>
        </authorList>
    </citation>
    <scope>NUCLEOTIDE SEQUENCE [LARGE SCALE GENOMIC DNA]</scope>
    <source>
        <strain evidence="3 4">UCD-SED14</strain>
    </source>
</reference>
<name>A0A0N1ELX6_9GAMM</name>
<evidence type="ECO:0008006" key="5">
    <source>
        <dbReference type="Google" id="ProtNLM"/>
    </source>
</evidence>
<evidence type="ECO:0000256" key="2">
    <source>
        <dbReference type="SAM" id="SignalP"/>
    </source>
</evidence>